<dbReference type="Proteomes" id="UP001638806">
    <property type="component" value="Unassembled WGS sequence"/>
</dbReference>
<reference evidence="1" key="1">
    <citation type="submission" date="2024-12" db="EMBL/GenBank/DDBJ databases">
        <title>Comparative genomics and development of molecular markers within Purpureocillium lilacinum and among Purpureocillium species.</title>
        <authorList>
            <person name="Yeh Z.-Y."/>
            <person name="Ni N.-T."/>
            <person name="Lo P.-H."/>
            <person name="Mushyakhwo K."/>
            <person name="Lin C.-F."/>
            <person name="Nai Y.-S."/>
        </authorList>
    </citation>
    <scope>NUCLEOTIDE SEQUENCE</scope>
    <source>
        <strain evidence="1">NCHU-NPUST-175</strain>
    </source>
</reference>
<evidence type="ECO:0000313" key="1">
    <source>
        <dbReference type="EMBL" id="KAL3955591.1"/>
    </source>
</evidence>
<sequence length="401" mass="43182">MADTADAPAAVNGGSLLDSTKTGEVRGRRGPLSPPAWATKLTAATTAMTDLSVPTGAAAAFDSVTKGPVAQNVKDHSAKASAELSNLAASRKTPTNPAATGQPLTHYHSFFSELLSWKNPRASAIAYASIVSLIFAARYLDVIRWAFKLSWMALAVTVSAEAAGKLVLSHGLATQMRPRRYYTVSRATLDSMIGDVHELVNFFVIEGQRILFAENLGASAAACVAAFISYYLVKLVPYWGLAVIGTTVAFFVPLIYTTNQELIDHHLKNASDAIGAQTAQVRSVAQKQADHLATVGKQYAGDYTGKVQEMLRGRSASPTAPTKAAPVPAAKQPVFPVPRPRSPRSRRSPSLSRWCPRPRPCRSRSARFPRTLLPPPRRSPLWLSRWITTTSSTSTRTEAKA</sequence>
<gene>
    <name evidence="1" type="ORF">ACCO45_011154</name>
</gene>
<comment type="caution">
    <text evidence="1">The sequence shown here is derived from an EMBL/GenBank/DDBJ whole genome shotgun (WGS) entry which is preliminary data.</text>
</comment>
<organism evidence="1 2">
    <name type="scientific">Purpureocillium lilacinum</name>
    <name type="common">Paecilomyces lilacinus</name>
    <dbReference type="NCBI Taxonomy" id="33203"/>
    <lineage>
        <taxon>Eukaryota</taxon>
        <taxon>Fungi</taxon>
        <taxon>Dikarya</taxon>
        <taxon>Ascomycota</taxon>
        <taxon>Pezizomycotina</taxon>
        <taxon>Sordariomycetes</taxon>
        <taxon>Hypocreomycetidae</taxon>
        <taxon>Hypocreales</taxon>
        <taxon>Ophiocordycipitaceae</taxon>
        <taxon>Purpureocillium</taxon>
    </lineage>
</organism>
<keyword evidence="2" id="KW-1185">Reference proteome</keyword>
<evidence type="ECO:0000313" key="2">
    <source>
        <dbReference type="Proteomes" id="UP001638806"/>
    </source>
</evidence>
<protein>
    <submittedName>
        <fullName evidence="1">Uncharacterized protein</fullName>
    </submittedName>
</protein>
<name>A0ACC4DGU4_PURLI</name>
<dbReference type="EMBL" id="JBGNUJ010000010">
    <property type="protein sequence ID" value="KAL3955591.1"/>
    <property type="molecule type" value="Genomic_DNA"/>
</dbReference>
<proteinExistence type="predicted"/>
<accession>A0ACC4DGU4</accession>